<protein>
    <recommendedName>
        <fullName evidence="8">Cytochrome P450</fullName>
    </recommendedName>
</protein>
<evidence type="ECO:0000256" key="2">
    <source>
        <dbReference type="ARBA" id="ARBA00022723"/>
    </source>
</evidence>
<dbReference type="SUPFAM" id="SSF48264">
    <property type="entry name" value="Cytochrome P450"/>
    <property type="match status" value="1"/>
</dbReference>
<comment type="cofactor">
    <cofactor evidence="4">
        <name>heme</name>
        <dbReference type="ChEBI" id="CHEBI:30413"/>
    </cofactor>
</comment>
<reference evidence="6 7" key="1">
    <citation type="submission" date="2024-01" db="EMBL/GenBank/DDBJ databases">
        <title>The genome of the rayed Mediterranean limpet Patella caerulea (Linnaeus, 1758).</title>
        <authorList>
            <person name="Anh-Thu Weber A."/>
            <person name="Halstead-Nussloch G."/>
        </authorList>
    </citation>
    <scope>NUCLEOTIDE SEQUENCE [LARGE SCALE GENOMIC DNA]</scope>
    <source>
        <strain evidence="6">AATW-2023a</strain>
        <tissue evidence="6">Whole specimen</tissue>
    </source>
</reference>
<evidence type="ECO:0000256" key="3">
    <source>
        <dbReference type="ARBA" id="ARBA00023004"/>
    </source>
</evidence>
<dbReference type="GO" id="GO:0016712">
    <property type="term" value="F:oxidoreductase activity, acting on paired donors, with incorporation or reduction of molecular oxygen, reduced flavin or flavoprotein as one donor, and incorporation of one atom of oxygen"/>
    <property type="evidence" value="ECO:0007669"/>
    <property type="project" value="TreeGrafter"/>
</dbReference>
<dbReference type="GO" id="GO:0005737">
    <property type="term" value="C:cytoplasm"/>
    <property type="evidence" value="ECO:0007669"/>
    <property type="project" value="TreeGrafter"/>
</dbReference>
<dbReference type="GO" id="GO:0020037">
    <property type="term" value="F:heme binding"/>
    <property type="evidence" value="ECO:0007669"/>
    <property type="project" value="InterPro"/>
</dbReference>
<comment type="similarity">
    <text evidence="1 5">Belongs to the cytochrome P450 family.</text>
</comment>
<dbReference type="Proteomes" id="UP001347796">
    <property type="component" value="Unassembled WGS sequence"/>
</dbReference>
<dbReference type="AlphaFoldDB" id="A0AAN8GJZ7"/>
<keyword evidence="2 4" id="KW-0479">Metal-binding</keyword>
<dbReference type="InterPro" id="IPR017972">
    <property type="entry name" value="Cyt_P450_CS"/>
</dbReference>
<proteinExistence type="inferred from homology"/>
<evidence type="ECO:0000256" key="5">
    <source>
        <dbReference type="RuleBase" id="RU000461"/>
    </source>
</evidence>
<dbReference type="InterPro" id="IPR036396">
    <property type="entry name" value="Cyt_P450_sf"/>
</dbReference>
<dbReference type="Gene3D" id="1.10.630.10">
    <property type="entry name" value="Cytochrome P450"/>
    <property type="match status" value="1"/>
</dbReference>
<name>A0AAN8GJZ7_PATCE</name>
<dbReference type="GO" id="GO:0006805">
    <property type="term" value="P:xenobiotic metabolic process"/>
    <property type="evidence" value="ECO:0007669"/>
    <property type="project" value="TreeGrafter"/>
</dbReference>
<dbReference type="InterPro" id="IPR050182">
    <property type="entry name" value="Cytochrome_P450_fam2"/>
</dbReference>
<keyword evidence="4 5" id="KW-0349">Heme</keyword>
<dbReference type="InterPro" id="IPR001128">
    <property type="entry name" value="Cyt_P450"/>
</dbReference>
<keyword evidence="7" id="KW-1185">Reference proteome</keyword>
<gene>
    <name evidence="6" type="ORF">SNE40_020369</name>
</gene>
<accession>A0AAN8GJZ7</accession>
<evidence type="ECO:0000256" key="4">
    <source>
        <dbReference type="PIRSR" id="PIRSR602401-1"/>
    </source>
</evidence>
<keyword evidence="5" id="KW-0503">Monooxygenase</keyword>
<keyword evidence="5" id="KW-0560">Oxidoreductase</keyword>
<evidence type="ECO:0000313" key="7">
    <source>
        <dbReference type="Proteomes" id="UP001347796"/>
    </source>
</evidence>
<evidence type="ECO:0000256" key="1">
    <source>
        <dbReference type="ARBA" id="ARBA00010617"/>
    </source>
</evidence>
<dbReference type="PRINTS" id="PR00463">
    <property type="entry name" value="EP450I"/>
</dbReference>
<evidence type="ECO:0008006" key="8">
    <source>
        <dbReference type="Google" id="ProtNLM"/>
    </source>
</evidence>
<dbReference type="GO" id="GO:0006082">
    <property type="term" value="P:organic acid metabolic process"/>
    <property type="evidence" value="ECO:0007669"/>
    <property type="project" value="TreeGrafter"/>
</dbReference>
<dbReference type="GO" id="GO:0005506">
    <property type="term" value="F:iron ion binding"/>
    <property type="evidence" value="ECO:0007669"/>
    <property type="project" value="InterPro"/>
</dbReference>
<dbReference type="PANTHER" id="PTHR24300:SF397">
    <property type="entry name" value="CYTOCHROME P450 2U1"/>
    <property type="match status" value="1"/>
</dbReference>
<keyword evidence="3 4" id="KW-0408">Iron</keyword>
<organism evidence="6 7">
    <name type="scientific">Patella caerulea</name>
    <name type="common">Rayed Mediterranean limpet</name>
    <dbReference type="NCBI Taxonomy" id="87958"/>
    <lineage>
        <taxon>Eukaryota</taxon>
        <taxon>Metazoa</taxon>
        <taxon>Spiralia</taxon>
        <taxon>Lophotrochozoa</taxon>
        <taxon>Mollusca</taxon>
        <taxon>Gastropoda</taxon>
        <taxon>Patellogastropoda</taxon>
        <taxon>Patelloidea</taxon>
        <taxon>Patellidae</taxon>
        <taxon>Patella</taxon>
    </lineage>
</organism>
<dbReference type="InterPro" id="IPR002401">
    <property type="entry name" value="Cyt_P450_E_grp-I"/>
</dbReference>
<comment type="caution">
    <text evidence="6">The sequence shown here is derived from an EMBL/GenBank/DDBJ whole genome shotgun (WGS) entry which is preliminary data.</text>
</comment>
<feature type="binding site" description="axial binding residue" evidence="4">
    <location>
        <position position="42"/>
    </location>
    <ligand>
        <name>heme</name>
        <dbReference type="ChEBI" id="CHEBI:30413"/>
    </ligand>
    <ligandPart>
        <name>Fe</name>
        <dbReference type="ChEBI" id="CHEBI:18248"/>
    </ligandPart>
</feature>
<dbReference type="PROSITE" id="PS00086">
    <property type="entry name" value="CYTOCHROME_P450"/>
    <property type="match status" value="1"/>
</dbReference>
<sequence>MPSFYQIWGDADVFRPNRFLDSSGKVTKPEEFIPFSTGRRVCLGESLAKMELFLFMTTLMQRFEFKAVDPDNLPTLKGVFGITHAPTKYDVRAVPRC</sequence>
<dbReference type="PANTHER" id="PTHR24300">
    <property type="entry name" value="CYTOCHROME P450 508A4-RELATED"/>
    <property type="match status" value="1"/>
</dbReference>
<dbReference type="EMBL" id="JAZGQO010000015">
    <property type="protein sequence ID" value="KAK6169289.1"/>
    <property type="molecule type" value="Genomic_DNA"/>
</dbReference>
<dbReference type="GO" id="GO:0008395">
    <property type="term" value="F:steroid hydroxylase activity"/>
    <property type="evidence" value="ECO:0007669"/>
    <property type="project" value="TreeGrafter"/>
</dbReference>
<dbReference type="Pfam" id="PF00067">
    <property type="entry name" value="p450"/>
    <property type="match status" value="1"/>
</dbReference>
<evidence type="ECO:0000313" key="6">
    <source>
        <dbReference type="EMBL" id="KAK6169289.1"/>
    </source>
</evidence>